<proteinExistence type="inferred from homology"/>
<protein>
    <recommendedName>
        <fullName evidence="2">mannose-1-phosphate guanylyltransferase</fullName>
        <ecNumber evidence="2">2.7.7.13</ecNumber>
    </recommendedName>
</protein>
<dbReference type="GO" id="GO:0004475">
    <property type="term" value="F:mannose-1-phosphate guanylyltransferase (GTP) activity"/>
    <property type="evidence" value="ECO:0007669"/>
    <property type="project" value="UniProtKB-EC"/>
</dbReference>
<dbReference type="Pfam" id="PF00483">
    <property type="entry name" value="NTP_transferase"/>
    <property type="match status" value="1"/>
</dbReference>
<accession>A0A1T4JN11</accession>
<comment type="catalytic activity">
    <reaction evidence="7">
        <text>alpha-D-mannose 1-phosphate + GTP + H(+) = GDP-alpha-D-mannose + diphosphate</text>
        <dbReference type="Rhea" id="RHEA:15229"/>
        <dbReference type="ChEBI" id="CHEBI:15378"/>
        <dbReference type="ChEBI" id="CHEBI:33019"/>
        <dbReference type="ChEBI" id="CHEBI:37565"/>
        <dbReference type="ChEBI" id="CHEBI:57527"/>
        <dbReference type="ChEBI" id="CHEBI:58409"/>
        <dbReference type="EC" id="2.7.7.13"/>
    </reaction>
</comment>
<dbReference type="InterPro" id="IPR051161">
    <property type="entry name" value="Mannose-6P_isomerase_type2"/>
</dbReference>
<dbReference type="GO" id="GO:0005525">
    <property type="term" value="F:GTP binding"/>
    <property type="evidence" value="ECO:0007669"/>
    <property type="project" value="UniProtKB-KW"/>
</dbReference>
<dbReference type="InterPro" id="IPR054566">
    <property type="entry name" value="ManC/GMP-like_b-helix"/>
</dbReference>
<keyword evidence="12" id="KW-1185">Reference proteome</keyword>
<dbReference type="GO" id="GO:0009298">
    <property type="term" value="P:GDP-mannose biosynthetic process"/>
    <property type="evidence" value="ECO:0007669"/>
    <property type="project" value="TreeGrafter"/>
</dbReference>
<dbReference type="GO" id="GO:0000271">
    <property type="term" value="P:polysaccharide biosynthetic process"/>
    <property type="evidence" value="ECO:0007669"/>
    <property type="project" value="InterPro"/>
</dbReference>
<dbReference type="Pfam" id="PF22640">
    <property type="entry name" value="ManC_GMP_beta-helix"/>
    <property type="match status" value="1"/>
</dbReference>
<dbReference type="InterPro" id="IPR029044">
    <property type="entry name" value="Nucleotide-diphossugar_trans"/>
</dbReference>
<evidence type="ECO:0000256" key="4">
    <source>
        <dbReference type="ARBA" id="ARBA00022695"/>
    </source>
</evidence>
<dbReference type="InterPro" id="IPR049577">
    <property type="entry name" value="GMPP_N"/>
</dbReference>
<keyword evidence="6" id="KW-0342">GTP-binding</keyword>
<dbReference type="SUPFAM" id="SSF159283">
    <property type="entry name" value="Guanosine diphospho-D-mannose pyrophosphorylase/mannose-6-phosphate isomerase linker domain"/>
    <property type="match status" value="1"/>
</dbReference>
<evidence type="ECO:0000256" key="5">
    <source>
        <dbReference type="ARBA" id="ARBA00022741"/>
    </source>
</evidence>
<evidence type="ECO:0000259" key="10">
    <source>
        <dbReference type="Pfam" id="PF22640"/>
    </source>
</evidence>
<organism evidence="11 12">
    <name type="scientific">Treponema porcinum</name>
    <dbReference type="NCBI Taxonomy" id="261392"/>
    <lineage>
        <taxon>Bacteria</taxon>
        <taxon>Pseudomonadati</taxon>
        <taxon>Spirochaetota</taxon>
        <taxon>Spirochaetia</taxon>
        <taxon>Spirochaetales</taxon>
        <taxon>Treponemataceae</taxon>
        <taxon>Treponema</taxon>
    </lineage>
</organism>
<dbReference type="RefSeq" id="WP_078932533.1">
    <property type="nucleotide sequence ID" value="NZ_FUWG01000004.1"/>
</dbReference>
<feature type="domain" description="MannoseP isomerase/GMP-like beta-helix" evidence="10">
    <location>
        <begin position="292"/>
        <end position="345"/>
    </location>
</feature>
<evidence type="ECO:0000256" key="3">
    <source>
        <dbReference type="ARBA" id="ARBA00022679"/>
    </source>
</evidence>
<evidence type="ECO:0000313" key="11">
    <source>
        <dbReference type="EMBL" id="SJZ31592.1"/>
    </source>
</evidence>
<evidence type="ECO:0000256" key="8">
    <source>
        <dbReference type="RuleBase" id="RU004190"/>
    </source>
</evidence>
<name>A0A1T4JN11_TREPO</name>
<dbReference type="Proteomes" id="UP000190423">
    <property type="component" value="Unassembled WGS sequence"/>
</dbReference>
<evidence type="ECO:0000256" key="6">
    <source>
        <dbReference type="ARBA" id="ARBA00023134"/>
    </source>
</evidence>
<dbReference type="AlphaFoldDB" id="A0A1T4JN11"/>
<keyword evidence="3 11" id="KW-0808">Transferase</keyword>
<reference evidence="11 12" key="1">
    <citation type="submission" date="2017-02" db="EMBL/GenBank/DDBJ databases">
        <authorList>
            <person name="Peterson S.W."/>
        </authorList>
    </citation>
    <scope>NUCLEOTIDE SEQUENCE [LARGE SCALE GENOMIC DNA]</scope>
    <source>
        <strain evidence="11 12">ATCC BAA-908</strain>
    </source>
</reference>
<dbReference type="Gene3D" id="3.90.550.10">
    <property type="entry name" value="Spore Coat Polysaccharide Biosynthesis Protein SpsA, Chain A"/>
    <property type="match status" value="1"/>
</dbReference>
<dbReference type="EMBL" id="FUWG01000004">
    <property type="protein sequence ID" value="SJZ31592.1"/>
    <property type="molecule type" value="Genomic_DNA"/>
</dbReference>
<evidence type="ECO:0000256" key="1">
    <source>
        <dbReference type="ARBA" id="ARBA00006115"/>
    </source>
</evidence>
<evidence type="ECO:0000256" key="2">
    <source>
        <dbReference type="ARBA" id="ARBA00012387"/>
    </source>
</evidence>
<dbReference type="PANTHER" id="PTHR46390:SF1">
    <property type="entry name" value="MANNOSE-1-PHOSPHATE GUANYLYLTRANSFERASE"/>
    <property type="match status" value="1"/>
</dbReference>
<dbReference type="STRING" id="261392.SAMN02745149_00612"/>
<sequence>MTITPVILSGGSGTRLWPLSWGNHPKQFLPLVSNKTMIQETLLRLNGLNLSAPIVSCNDAHRFLVAEQIGEVCSEKPRILLEPVAKNTAPAIAAACCAAMQNDRDAVVIILPSDHVISDVPAFQKAVMTAAEQAQKGFLVTFGIVPTFAATGYGYVKTAGEEADGAYTLEKFVEKPCFEKAQEYLASGEYSWNSGMFVFKASVFLEELKMFAPEMYNLSAASFENALVESDFVRLDKASFEKIKGDSIDYAVMEKTKKGKVVKLNAGWNDVGSWTALWEIQQKDKNGNVSKGDVISLDTTDSYIHAGKRTVAVIGLDNIVIVDSDDAVLIAAKGKIQDVKKIAEEMKRREYEGV</sequence>
<dbReference type="InterPro" id="IPR006375">
    <property type="entry name" value="Man1P_GuaTrfase/Man6P_Isoase"/>
</dbReference>
<evidence type="ECO:0000313" key="12">
    <source>
        <dbReference type="Proteomes" id="UP000190423"/>
    </source>
</evidence>
<dbReference type="GeneID" id="78315925"/>
<dbReference type="InterPro" id="IPR005835">
    <property type="entry name" value="NTP_transferase_dom"/>
</dbReference>
<keyword evidence="5" id="KW-0547">Nucleotide-binding</keyword>
<comment type="similarity">
    <text evidence="1 8">Belongs to the mannose-6-phosphate isomerase type 2 family.</text>
</comment>
<dbReference type="CDD" id="cd02509">
    <property type="entry name" value="GDP-M1P_Guanylyltransferase"/>
    <property type="match status" value="1"/>
</dbReference>
<evidence type="ECO:0000256" key="7">
    <source>
        <dbReference type="ARBA" id="ARBA00047343"/>
    </source>
</evidence>
<dbReference type="PANTHER" id="PTHR46390">
    <property type="entry name" value="MANNOSE-1-PHOSPHATE GUANYLYLTRANSFERASE"/>
    <property type="match status" value="1"/>
</dbReference>
<dbReference type="FunFam" id="3.90.550.10:FF:000046">
    <property type="entry name" value="Mannose-1-phosphate guanylyltransferase (GDP)"/>
    <property type="match status" value="1"/>
</dbReference>
<evidence type="ECO:0000259" key="9">
    <source>
        <dbReference type="Pfam" id="PF00483"/>
    </source>
</evidence>
<dbReference type="NCBIfam" id="TIGR01479">
    <property type="entry name" value="GMP_PMI"/>
    <property type="match status" value="1"/>
</dbReference>
<feature type="domain" description="Nucleotidyl transferase" evidence="9">
    <location>
        <begin position="5"/>
        <end position="285"/>
    </location>
</feature>
<dbReference type="OrthoDB" id="9806359at2"/>
<gene>
    <name evidence="11" type="ORF">SAMN02745149_00612</name>
</gene>
<dbReference type="SUPFAM" id="SSF53448">
    <property type="entry name" value="Nucleotide-diphospho-sugar transferases"/>
    <property type="match status" value="1"/>
</dbReference>
<dbReference type="EC" id="2.7.7.13" evidence="2"/>
<keyword evidence="4 11" id="KW-0548">Nucleotidyltransferase</keyword>